<accession>A0A9W9HT18</accession>
<dbReference type="AlphaFoldDB" id="A0A9W9HT18"/>
<reference evidence="2" key="1">
    <citation type="submission" date="2022-11" db="EMBL/GenBank/DDBJ databases">
        <authorList>
            <person name="Petersen C."/>
        </authorList>
    </citation>
    <scope>NUCLEOTIDE SEQUENCE</scope>
    <source>
        <strain evidence="2">IBT 21917</strain>
    </source>
</reference>
<keyword evidence="3" id="KW-1185">Reference proteome</keyword>
<evidence type="ECO:0000256" key="1">
    <source>
        <dbReference type="SAM" id="MobiDB-lite"/>
    </source>
</evidence>
<dbReference type="EMBL" id="JAPQKO010000006">
    <property type="protein sequence ID" value="KAJ5156797.1"/>
    <property type="molecule type" value="Genomic_DNA"/>
</dbReference>
<feature type="region of interest" description="Disordered" evidence="1">
    <location>
        <begin position="1"/>
        <end position="36"/>
    </location>
</feature>
<evidence type="ECO:0000313" key="2">
    <source>
        <dbReference type="EMBL" id="KAJ5156797.1"/>
    </source>
</evidence>
<name>A0A9W9HT18_9EURO</name>
<feature type="compositionally biased region" description="Basic residues" evidence="1">
    <location>
        <begin position="23"/>
        <end position="36"/>
    </location>
</feature>
<comment type="caution">
    <text evidence="2">The sequence shown here is derived from an EMBL/GenBank/DDBJ whole genome shotgun (WGS) entry which is preliminary data.</text>
</comment>
<evidence type="ECO:0000313" key="3">
    <source>
        <dbReference type="Proteomes" id="UP001146351"/>
    </source>
</evidence>
<feature type="compositionally biased region" description="Basic and acidic residues" evidence="1">
    <location>
        <begin position="1"/>
        <end position="22"/>
    </location>
</feature>
<organism evidence="2 3">
    <name type="scientific">Penicillium capsulatum</name>
    <dbReference type="NCBI Taxonomy" id="69766"/>
    <lineage>
        <taxon>Eukaryota</taxon>
        <taxon>Fungi</taxon>
        <taxon>Dikarya</taxon>
        <taxon>Ascomycota</taxon>
        <taxon>Pezizomycotina</taxon>
        <taxon>Eurotiomycetes</taxon>
        <taxon>Eurotiomycetidae</taxon>
        <taxon>Eurotiales</taxon>
        <taxon>Aspergillaceae</taxon>
        <taxon>Penicillium</taxon>
    </lineage>
</organism>
<proteinExistence type="predicted"/>
<sequence>MGDITKRKTLEPEKHPREDARKNPRAKSRRRIKHRKTKIAKLEMTPTHIKNIESPAQSIMSGFPLCNHPLWKPTVRGEQPTPCIPSPLEQLRRQNTSGNETKINPDTKSNLRPGVSPWNLDEQIIHCRESTDPDDKIKLGRYFKWKEYSEANAKSEPPGLEWRVCQRIDTLNTMQQHLEEYDPYLQLPNVQAILEA</sequence>
<reference evidence="2" key="2">
    <citation type="journal article" date="2023" name="IMA Fungus">
        <title>Comparative genomic study of the Penicillium genus elucidates a diverse pangenome and 15 lateral gene transfer events.</title>
        <authorList>
            <person name="Petersen C."/>
            <person name="Sorensen T."/>
            <person name="Nielsen M.R."/>
            <person name="Sondergaard T.E."/>
            <person name="Sorensen J.L."/>
            <person name="Fitzpatrick D.A."/>
            <person name="Frisvad J.C."/>
            <person name="Nielsen K.L."/>
        </authorList>
    </citation>
    <scope>NUCLEOTIDE SEQUENCE</scope>
    <source>
        <strain evidence="2">IBT 21917</strain>
    </source>
</reference>
<dbReference type="Proteomes" id="UP001146351">
    <property type="component" value="Unassembled WGS sequence"/>
</dbReference>
<gene>
    <name evidence="2" type="ORF">N7492_009600</name>
</gene>
<protein>
    <submittedName>
        <fullName evidence="2">Uncharacterized protein</fullName>
    </submittedName>
</protein>